<evidence type="ECO:0000313" key="3">
    <source>
        <dbReference type="Proteomes" id="UP001152622"/>
    </source>
</evidence>
<feature type="region of interest" description="Disordered" evidence="1">
    <location>
        <begin position="1"/>
        <end position="30"/>
    </location>
</feature>
<accession>A0A9Q1IBR1</accession>
<dbReference type="SUPFAM" id="SSF50969">
    <property type="entry name" value="YVTN repeat-like/Quinoprotein amine dehydrogenase"/>
    <property type="match status" value="1"/>
</dbReference>
<keyword evidence="3" id="KW-1185">Reference proteome</keyword>
<name>A0A9Q1IBR1_SYNKA</name>
<dbReference type="PANTHER" id="PTHR12219">
    <property type="entry name" value="NADH-UBIQUINONE OXIDOREDUCTASE"/>
    <property type="match status" value="1"/>
</dbReference>
<dbReference type="InterPro" id="IPR049547">
    <property type="entry name" value="WDR93_beta-prop"/>
</dbReference>
<comment type="caution">
    <text evidence="2">The sequence shown here is derived from an EMBL/GenBank/DDBJ whole genome shotgun (WGS) entry which is preliminary data.</text>
</comment>
<sequence>MPVYIRKGPTEIPEPSEAGGSDDEDGWFPEQFQDRLPQPYRMIDKVLNSLIDKAWDVISEREASRIAKGSKKKNAVLDPTAEVKLQKKPNCLSCSGDGKYVFLGHSHGLSVISTSTLICIAAWEDKSLEITSLHSSCLGEVTYLLSTVDDMGVSRIFAFFPNLIYLIKSINETDDISQRKVYTKFELSEGGNCAAAVMECNGASWLEVYRFPTESWLKELEVIQAASQKQVPHSPGRGEIKFSPIALIMKIRPPKSLSGTSLKSPFEVLQRTEDGNVIGSGEHHMISGCQWEVQEVVFKSVYRKCMCENNCKAKETEDRRSQCTFHFFLPGGLTPFLGETETQSGMPIIICVWWGGSHNLFQYTLSKTAKDKPDVEPKPDGVWPNANNIVCSATSRCTVYISLGLVDGTVTIWDRCLALSSPQHRVERTHTSTLRHREEIVETTPHLRREESRFSGSSPGIPWSVVTISDNSIISGMLFLDQPTHLRDAPVSQDPFRPKVCVLVTCKSGMCHLITGGRGRDFEVTKITERTTDHRTLPTAVWSGHILQKLVLFMYRNGEIILQDMSNGSDVYNLALPPSHCIATPWSPVCELDSARQILFVQGDKNTCADFPSESEESDSSIFVFHLPESLVADQHRRSLSGARGAERERGCVNLEETFNLHLWESGLQEEEWQHWHSSRISATAQYEGNAFSEIGQTSLRMMMNG</sequence>
<dbReference type="PANTHER" id="PTHR12219:SF17">
    <property type="entry name" value="WD REPEAT-CONTAINING PROTEIN 93"/>
    <property type="match status" value="1"/>
</dbReference>
<dbReference type="InterPro" id="IPR006885">
    <property type="entry name" value="NADH_UbQ_FeS_4_mit-like"/>
</dbReference>
<organism evidence="2 3">
    <name type="scientific">Synaphobranchus kaupii</name>
    <name type="common">Kaup's arrowtooth eel</name>
    <dbReference type="NCBI Taxonomy" id="118154"/>
    <lineage>
        <taxon>Eukaryota</taxon>
        <taxon>Metazoa</taxon>
        <taxon>Chordata</taxon>
        <taxon>Craniata</taxon>
        <taxon>Vertebrata</taxon>
        <taxon>Euteleostomi</taxon>
        <taxon>Actinopterygii</taxon>
        <taxon>Neopterygii</taxon>
        <taxon>Teleostei</taxon>
        <taxon>Anguilliformes</taxon>
        <taxon>Synaphobranchidae</taxon>
        <taxon>Synaphobranchus</taxon>
    </lineage>
</organism>
<dbReference type="AlphaFoldDB" id="A0A9Q1IBR1"/>
<dbReference type="Proteomes" id="UP001152622">
    <property type="component" value="Chromosome 22"/>
</dbReference>
<protein>
    <recommendedName>
        <fullName evidence="4">WD repeat-containing protein 93</fullName>
    </recommendedName>
</protein>
<dbReference type="EMBL" id="JAINUF010000022">
    <property type="protein sequence ID" value="KAJ8333824.1"/>
    <property type="molecule type" value="Genomic_DNA"/>
</dbReference>
<dbReference type="InterPro" id="IPR011044">
    <property type="entry name" value="Quino_amine_DH_bsu"/>
</dbReference>
<reference evidence="2" key="1">
    <citation type="journal article" date="2023" name="Science">
        <title>Genome structures resolve the early diversification of teleost fishes.</title>
        <authorList>
            <person name="Parey E."/>
            <person name="Louis A."/>
            <person name="Montfort J."/>
            <person name="Bouchez O."/>
            <person name="Roques C."/>
            <person name="Iampietro C."/>
            <person name="Lluch J."/>
            <person name="Castinel A."/>
            <person name="Donnadieu C."/>
            <person name="Desvignes T."/>
            <person name="Floi Bucao C."/>
            <person name="Jouanno E."/>
            <person name="Wen M."/>
            <person name="Mejri S."/>
            <person name="Dirks R."/>
            <person name="Jansen H."/>
            <person name="Henkel C."/>
            <person name="Chen W.J."/>
            <person name="Zahm M."/>
            <person name="Cabau C."/>
            <person name="Klopp C."/>
            <person name="Thompson A.W."/>
            <person name="Robinson-Rechavi M."/>
            <person name="Braasch I."/>
            <person name="Lecointre G."/>
            <person name="Bobe J."/>
            <person name="Postlethwait J.H."/>
            <person name="Berthelot C."/>
            <person name="Roest Crollius H."/>
            <person name="Guiguen Y."/>
        </authorList>
    </citation>
    <scope>NUCLEOTIDE SEQUENCE</scope>
    <source>
        <strain evidence="2">WJC10195</strain>
    </source>
</reference>
<dbReference type="GO" id="GO:0022900">
    <property type="term" value="P:electron transport chain"/>
    <property type="evidence" value="ECO:0007669"/>
    <property type="project" value="InterPro"/>
</dbReference>
<evidence type="ECO:0000256" key="1">
    <source>
        <dbReference type="SAM" id="MobiDB-lite"/>
    </source>
</evidence>
<dbReference type="Pfam" id="PF21030">
    <property type="entry name" value="WDR93"/>
    <property type="match status" value="1"/>
</dbReference>
<evidence type="ECO:0000313" key="2">
    <source>
        <dbReference type="EMBL" id="KAJ8333824.1"/>
    </source>
</evidence>
<evidence type="ECO:0008006" key="4">
    <source>
        <dbReference type="Google" id="ProtNLM"/>
    </source>
</evidence>
<proteinExistence type="predicted"/>
<dbReference type="OrthoDB" id="547231at2759"/>
<gene>
    <name evidence="2" type="ORF">SKAU_G00411430</name>
</gene>